<proteinExistence type="predicted"/>
<gene>
    <name evidence="1" type="ORF">ACT18_00830</name>
</gene>
<dbReference type="Proteomes" id="UP000092668">
    <property type="component" value="Unassembled WGS sequence"/>
</dbReference>
<keyword evidence="2" id="KW-1185">Reference proteome</keyword>
<accession>A0A1B8SLA0</accession>
<name>A0A1B8SLA0_9MYCO</name>
<protein>
    <submittedName>
        <fullName evidence="1">Uncharacterized protein</fullName>
    </submittedName>
</protein>
<sequence length="202" mass="21334">MTTPSSHYIDVNYTHTTTAESSTLLIYIMALNASQLSGSLQFWCNTGVRRWWQPYAPSAPSLGGMAVYEITGVPPGDHAIIGEASSTESSDTISEVHVASVAYAAIGSSLHLHAYYWNTNSSDDISFINSSGLQAPNLVAGCLYSGASISTPITSTSTSIKTRYSTNGMTLWDGVGVGAQLTCTAQQAASARWLSMASGVYL</sequence>
<reference evidence="1 2" key="1">
    <citation type="submission" date="2015-06" db="EMBL/GenBank/DDBJ databases">
        <title>Genome sequence of Mycobacterium kumamotonense strain Roo.</title>
        <authorList>
            <person name="Greninger A.L."/>
            <person name="Cunningham G."/>
            <person name="Miller S."/>
        </authorList>
    </citation>
    <scope>NUCLEOTIDE SEQUENCE [LARGE SCALE GENOMIC DNA]</scope>
    <source>
        <strain evidence="1 2">Roo</strain>
    </source>
</reference>
<evidence type="ECO:0000313" key="1">
    <source>
        <dbReference type="EMBL" id="OBY33515.1"/>
    </source>
</evidence>
<dbReference type="AlphaFoldDB" id="A0A1B8SLA0"/>
<dbReference type="EMBL" id="LFOE01000001">
    <property type="protein sequence ID" value="OBY33515.1"/>
    <property type="molecule type" value="Genomic_DNA"/>
</dbReference>
<comment type="caution">
    <text evidence="1">The sequence shown here is derived from an EMBL/GenBank/DDBJ whole genome shotgun (WGS) entry which is preliminary data.</text>
</comment>
<evidence type="ECO:0000313" key="2">
    <source>
        <dbReference type="Proteomes" id="UP000092668"/>
    </source>
</evidence>
<organism evidence="1 2">
    <name type="scientific">Mycolicibacter kumamotonensis</name>
    <dbReference type="NCBI Taxonomy" id="354243"/>
    <lineage>
        <taxon>Bacteria</taxon>
        <taxon>Bacillati</taxon>
        <taxon>Actinomycetota</taxon>
        <taxon>Actinomycetes</taxon>
        <taxon>Mycobacteriales</taxon>
        <taxon>Mycobacteriaceae</taxon>
        <taxon>Mycolicibacter</taxon>
    </lineage>
</organism>